<sequence>MLHKYVLIYNLTCLVIFSLSEILFANGESESDYLKGCASLRCTNGSQCVKRRFWCKNPPCPGMLYCSKSRRESLKGPLNCETVRCSKGYRCIIKVKGCHWDGKCNQQLARCVSEEGYYEGAVSCVGIECAPGKRCILRETYCANPPCKLIRSCKSAKDVQISLDKCKSLNCTSEYECFLRNPENNCLNSWCTHTPDCTLSAGLRQKIENKEINHSYDLSDNHANSSATKKINTAPSSVRDKELDNYYNDEWRPWYIIYDYLEQNEPQSIRKRRFKSSIDDDATDDFS</sequence>
<dbReference type="EMBL" id="JADYXP020000001">
    <property type="protein sequence ID" value="KAL0132820.1"/>
    <property type="molecule type" value="Genomic_DNA"/>
</dbReference>
<proteinExistence type="predicted"/>
<feature type="chain" id="PRO_5043498012" evidence="1">
    <location>
        <begin position="28"/>
        <end position="287"/>
    </location>
</feature>
<keyword evidence="3" id="KW-1185">Reference proteome</keyword>
<name>A0AAW2GZU8_9HYME</name>
<gene>
    <name evidence="2" type="ORF">PUN28_000496</name>
</gene>
<dbReference type="Proteomes" id="UP001430953">
    <property type="component" value="Unassembled WGS sequence"/>
</dbReference>
<organism evidence="2 3">
    <name type="scientific">Cardiocondyla obscurior</name>
    <dbReference type="NCBI Taxonomy" id="286306"/>
    <lineage>
        <taxon>Eukaryota</taxon>
        <taxon>Metazoa</taxon>
        <taxon>Ecdysozoa</taxon>
        <taxon>Arthropoda</taxon>
        <taxon>Hexapoda</taxon>
        <taxon>Insecta</taxon>
        <taxon>Pterygota</taxon>
        <taxon>Neoptera</taxon>
        <taxon>Endopterygota</taxon>
        <taxon>Hymenoptera</taxon>
        <taxon>Apocrita</taxon>
        <taxon>Aculeata</taxon>
        <taxon>Formicoidea</taxon>
        <taxon>Formicidae</taxon>
        <taxon>Myrmicinae</taxon>
        <taxon>Cardiocondyla</taxon>
    </lineage>
</organism>
<keyword evidence="1" id="KW-0732">Signal</keyword>
<evidence type="ECO:0000313" key="3">
    <source>
        <dbReference type="Proteomes" id="UP001430953"/>
    </source>
</evidence>
<comment type="caution">
    <text evidence="2">The sequence shown here is derived from an EMBL/GenBank/DDBJ whole genome shotgun (WGS) entry which is preliminary data.</text>
</comment>
<protein>
    <submittedName>
        <fullName evidence="2">Uncharacterized protein</fullName>
    </submittedName>
</protein>
<dbReference type="AlphaFoldDB" id="A0AAW2GZU8"/>
<evidence type="ECO:0000313" key="2">
    <source>
        <dbReference type="EMBL" id="KAL0132820.1"/>
    </source>
</evidence>
<reference evidence="2 3" key="1">
    <citation type="submission" date="2023-03" db="EMBL/GenBank/DDBJ databases">
        <title>High recombination rates correlate with genetic variation in Cardiocondyla obscurior ants.</title>
        <authorList>
            <person name="Errbii M."/>
        </authorList>
    </citation>
    <scope>NUCLEOTIDE SEQUENCE [LARGE SCALE GENOMIC DNA]</scope>
    <source>
        <strain evidence="2">Alpha-2009</strain>
        <tissue evidence="2">Whole body</tissue>
    </source>
</reference>
<accession>A0AAW2GZU8</accession>
<feature type="signal peptide" evidence="1">
    <location>
        <begin position="1"/>
        <end position="27"/>
    </location>
</feature>
<evidence type="ECO:0000256" key="1">
    <source>
        <dbReference type="SAM" id="SignalP"/>
    </source>
</evidence>